<dbReference type="GO" id="GO:0016020">
    <property type="term" value="C:membrane"/>
    <property type="evidence" value="ECO:0007669"/>
    <property type="project" value="TreeGrafter"/>
</dbReference>
<comment type="similarity">
    <text evidence="2">Belongs to the glycosyl hydrolase 33 family.</text>
</comment>
<evidence type="ECO:0000256" key="2">
    <source>
        <dbReference type="ARBA" id="ARBA00009348"/>
    </source>
</evidence>
<dbReference type="AlphaFoldDB" id="A0A1W6LK97"/>
<dbReference type="Proteomes" id="UP000193334">
    <property type="component" value="Chromosome"/>
</dbReference>
<dbReference type="PANTHER" id="PTHR10628">
    <property type="entry name" value="SIALIDASE"/>
    <property type="match status" value="1"/>
</dbReference>
<dbReference type="STRING" id="1941349.STSP1_00549"/>
<dbReference type="SUPFAM" id="SSF50939">
    <property type="entry name" value="Sialidases"/>
    <property type="match status" value="1"/>
</dbReference>
<dbReference type="InterPro" id="IPR011040">
    <property type="entry name" value="Sialidase"/>
</dbReference>
<feature type="signal peptide" evidence="4">
    <location>
        <begin position="1"/>
        <end position="24"/>
    </location>
</feature>
<dbReference type="InterPro" id="IPR001791">
    <property type="entry name" value="Laminin_G"/>
</dbReference>
<dbReference type="GO" id="GO:0005737">
    <property type="term" value="C:cytoplasm"/>
    <property type="evidence" value="ECO:0007669"/>
    <property type="project" value="TreeGrafter"/>
</dbReference>
<dbReference type="CDD" id="cd00110">
    <property type="entry name" value="LamG"/>
    <property type="match status" value="1"/>
</dbReference>
<accession>A0A1W6LK97</accession>
<dbReference type="Gene3D" id="2.60.120.200">
    <property type="match status" value="1"/>
</dbReference>
<dbReference type="RefSeq" id="WP_161491575.1">
    <property type="nucleotide sequence ID" value="NZ_CP021023.1"/>
</dbReference>
<feature type="domain" description="Laminin G" evidence="5">
    <location>
        <begin position="418"/>
        <end position="600"/>
    </location>
</feature>
<name>A0A1W6LK97_9BACT</name>
<organism evidence="6 7">
    <name type="scientific">Sedimentisphaera salicampi</name>
    <dbReference type="NCBI Taxonomy" id="1941349"/>
    <lineage>
        <taxon>Bacteria</taxon>
        <taxon>Pseudomonadati</taxon>
        <taxon>Planctomycetota</taxon>
        <taxon>Phycisphaerae</taxon>
        <taxon>Sedimentisphaerales</taxon>
        <taxon>Sedimentisphaeraceae</taxon>
        <taxon>Sedimentisphaera</taxon>
    </lineage>
</organism>
<gene>
    <name evidence="6" type="primary">nedA_3</name>
    <name evidence="6" type="ORF">STSP1_00549</name>
</gene>
<dbReference type="Pfam" id="PF13385">
    <property type="entry name" value="Laminin_G_3"/>
    <property type="match status" value="1"/>
</dbReference>
<dbReference type="InterPro" id="IPR026856">
    <property type="entry name" value="Sialidase_fam"/>
</dbReference>
<keyword evidence="7" id="KW-1185">Reference proteome</keyword>
<dbReference type="PROSITE" id="PS50025">
    <property type="entry name" value="LAM_G_DOMAIN"/>
    <property type="match status" value="1"/>
</dbReference>
<evidence type="ECO:0000256" key="4">
    <source>
        <dbReference type="SAM" id="SignalP"/>
    </source>
</evidence>
<dbReference type="CDD" id="cd15482">
    <property type="entry name" value="Sialidase_non-viral"/>
    <property type="match status" value="1"/>
</dbReference>
<dbReference type="GO" id="GO:0009313">
    <property type="term" value="P:oligosaccharide catabolic process"/>
    <property type="evidence" value="ECO:0007669"/>
    <property type="project" value="TreeGrafter"/>
</dbReference>
<evidence type="ECO:0000256" key="1">
    <source>
        <dbReference type="ARBA" id="ARBA00000427"/>
    </source>
</evidence>
<dbReference type="Pfam" id="PF13088">
    <property type="entry name" value="BNR_2"/>
    <property type="match status" value="1"/>
</dbReference>
<feature type="chain" id="PRO_5013139856" description="exo-alpha-sialidase" evidence="4">
    <location>
        <begin position="25"/>
        <end position="621"/>
    </location>
</feature>
<reference evidence="7" key="1">
    <citation type="submission" date="2017-04" db="EMBL/GenBank/DDBJ databases">
        <title>Comparative genomics and description of representatives of a novel lineage of planctomycetes thriving in anoxic sediments.</title>
        <authorList>
            <person name="Spring S."/>
            <person name="Bunk B."/>
            <person name="Sproer C."/>
        </authorList>
    </citation>
    <scope>NUCLEOTIDE SEQUENCE [LARGE SCALE GENOMIC DNA]</scope>
    <source>
        <strain evidence="7">ST-PulAB-D4</strain>
    </source>
</reference>
<evidence type="ECO:0000313" key="6">
    <source>
        <dbReference type="EMBL" id="ARN56176.1"/>
    </source>
</evidence>
<dbReference type="PANTHER" id="PTHR10628:SF30">
    <property type="entry name" value="EXO-ALPHA-SIALIDASE"/>
    <property type="match status" value="1"/>
</dbReference>
<dbReference type="Gene3D" id="2.120.10.10">
    <property type="match status" value="1"/>
</dbReference>
<keyword evidence="6" id="KW-0326">Glycosidase</keyword>
<dbReference type="InterPro" id="IPR013320">
    <property type="entry name" value="ConA-like_dom_sf"/>
</dbReference>
<dbReference type="InterPro" id="IPR036278">
    <property type="entry name" value="Sialidase_sf"/>
</dbReference>
<evidence type="ECO:0000259" key="5">
    <source>
        <dbReference type="PROSITE" id="PS50025"/>
    </source>
</evidence>
<dbReference type="SUPFAM" id="SSF49899">
    <property type="entry name" value="Concanavalin A-like lectins/glucanases"/>
    <property type="match status" value="1"/>
</dbReference>
<dbReference type="GO" id="GO:0004308">
    <property type="term" value="F:exo-alpha-sialidase activity"/>
    <property type="evidence" value="ECO:0007669"/>
    <property type="project" value="UniProtKB-EC"/>
</dbReference>
<comment type="catalytic activity">
    <reaction evidence="1">
        <text>Hydrolysis of alpha-(2-&gt;3)-, alpha-(2-&gt;6)-, alpha-(2-&gt;8)- glycosidic linkages of terminal sialic acid residues in oligosaccharides, glycoproteins, glycolipids, colominic acid and synthetic substrates.</text>
        <dbReference type="EC" id="3.2.1.18"/>
    </reaction>
</comment>
<evidence type="ECO:0000256" key="3">
    <source>
        <dbReference type="ARBA" id="ARBA00012733"/>
    </source>
</evidence>
<keyword evidence="4" id="KW-0732">Signal</keyword>
<sequence precursor="true">MKAFFTAVAVFLLPCFLVASPLQDDVLFEQGEEGYNTFRIPALYETSSGALLAFAEGRVNGAGDTGNIDTVLKRSIDGGESWLPMQVVWDDGGNTCGNPTVLQDPFNGRVWLFMTHNLGQDHQSEISRGTSDGVRTIWSCWSDDDGKSWSVPETHYPEIDPFDDPPNGWDATGPGRGIVLKKGTNAGRLIIPAIERNIYSDDHGQTWQESSFLPPGSSESQIVELSNGTLLRNDRNVCCKETNRRLLCFSYNQGLSWTSLLVADQLITPICQGSTIALSSSIGQGGQMYTFSNPAATSRIRMTVKYSYDDCSNWTKEKLIHSGPSGYSCLTGIAENYIGLLYEAGESRYYETIRFAKFRRQWVHENTVFRWDFEEFDASQTLAAGSDVQDSLGYGYKGELSDSLELISAQINSKPQKAVSFSGQSGQGIVLGDGESQNMLDVGIDEPITIKAVFRTENHKEGGSVGAGAIVSKDVGPNVPSWWMRVQDGFVRFYMEDGSNPVSLWSSSEVCDNQWHQVRVVRDPSQEEVYLYLDGQLEDSQSDQLTASAANSNDIVVGAFNAVQRNFIGDIASVQIYKSAAFTDECGEWGYNQMDLNKDCYVDTFDLYLFMNQWLDTTNPL</sequence>
<dbReference type="KEGG" id="pbp:STSP1_00549"/>
<protein>
    <recommendedName>
        <fullName evidence="3">exo-alpha-sialidase</fullName>
        <ecNumber evidence="3">3.2.1.18</ecNumber>
    </recommendedName>
</protein>
<dbReference type="EC" id="3.2.1.18" evidence="3"/>
<proteinExistence type="inferred from homology"/>
<evidence type="ECO:0000313" key="7">
    <source>
        <dbReference type="Proteomes" id="UP000193334"/>
    </source>
</evidence>
<dbReference type="EMBL" id="CP021023">
    <property type="protein sequence ID" value="ARN56176.1"/>
    <property type="molecule type" value="Genomic_DNA"/>
</dbReference>
<keyword evidence="6" id="KW-0378">Hydrolase</keyword>
<dbReference type="GO" id="GO:0006689">
    <property type="term" value="P:ganglioside catabolic process"/>
    <property type="evidence" value="ECO:0007669"/>
    <property type="project" value="TreeGrafter"/>
</dbReference>
<dbReference type="SMART" id="SM00282">
    <property type="entry name" value="LamG"/>
    <property type="match status" value="1"/>
</dbReference>